<protein>
    <submittedName>
        <fullName evidence="8">Prepilin-type cleavage/methylation domain-containing protein</fullName>
    </submittedName>
</protein>
<keyword evidence="11" id="KW-1185">Reference proteome</keyword>
<accession>A0A2U1UVR4</accession>
<evidence type="ECO:0000313" key="8">
    <source>
        <dbReference type="EMBL" id="PWC25765.1"/>
    </source>
</evidence>
<proteinExistence type="predicted"/>
<keyword evidence="2" id="KW-0813">Transport</keyword>
<dbReference type="GO" id="GO:0015628">
    <property type="term" value="P:protein secretion by the type II secretion system"/>
    <property type="evidence" value="ECO:0007669"/>
    <property type="project" value="TreeGrafter"/>
</dbReference>
<dbReference type="NCBIfam" id="NF007848">
    <property type="entry name" value="PRK10557.1"/>
    <property type="match status" value="1"/>
</dbReference>
<evidence type="ECO:0000256" key="2">
    <source>
        <dbReference type="ARBA" id="ARBA00022448"/>
    </source>
</evidence>
<evidence type="ECO:0000313" key="9">
    <source>
        <dbReference type="EMBL" id="QCR05852.1"/>
    </source>
</evidence>
<gene>
    <name evidence="8" type="ORF">DDT54_00010</name>
    <name evidence="9" type="ORF">EH206_17710</name>
</gene>
<evidence type="ECO:0000313" key="11">
    <source>
        <dbReference type="Proteomes" id="UP000303847"/>
    </source>
</evidence>
<keyword evidence="6" id="KW-1133">Transmembrane helix</keyword>
<evidence type="ECO:0000256" key="4">
    <source>
        <dbReference type="ARBA" id="ARBA00022692"/>
    </source>
</evidence>
<dbReference type="PIRSF" id="PIRSF004525">
    <property type="entry name" value="Pilin_peptidase-dep_B_prd"/>
    <property type="match status" value="1"/>
</dbReference>
<evidence type="ECO:0000256" key="7">
    <source>
        <dbReference type="ARBA" id="ARBA00023136"/>
    </source>
</evidence>
<comment type="subcellular location">
    <subcellularLocation>
        <location evidence="1">Membrane</location>
        <topology evidence="1">Single-pass membrane protein</topology>
    </subcellularLocation>
</comment>
<evidence type="ECO:0000313" key="10">
    <source>
        <dbReference type="Proteomes" id="UP000295985"/>
    </source>
</evidence>
<dbReference type="NCBIfam" id="TIGR02532">
    <property type="entry name" value="IV_pilin_GFxxxE"/>
    <property type="match status" value="1"/>
</dbReference>
<dbReference type="GO" id="GO:0016020">
    <property type="term" value="C:membrane"/>
    <property type="evidence" value="ECO:0007669"/>
    <property type="project" value="UniProtKB-SubCell"/>
</dbReference>
<name>A0A2U1UVR4_9GAMM</name>
<evidence type="ECO:0000256" key="1">
    <source>
        <dbReference type="ARBA" id="ARBA00004167"/>
    </source>
</evidence>
<evidence type="ECO:0000256" key="3">
    <source>
        <dbReference type="ARBA" id="ARBA00022481"/>
    </source>
</evidence>
<dbReference type="EMBL" id="QDKK01000001">
    <property type="protein sequence ID" value="PWC25765.1"/>
    <property type="molecule type" value="Genomic_DNA"/>
</dbReference>
<dbReference type="PANTHER" id="PTHR39583:SF3">
    <property type="entry name" value="PREPILIN PEPTIDASE-DEPENDENT PROTEIN B"/>
    <property type="match status" value="1"/>
</dbReference>
<sequence>MLNRGQRGFTLAETLLALSLGSLIMLSAAQLYPLLRAQSQNSAHYFRLDQVLGQAVSGIEKDLRRAGFCAGECRGRAVSIGNYPGEAAQSCLNVSYDLNRNGVWDGGERQDGESFGYRLRAGALEVQRGTHGCQGDRWEKRFDPQEVTIAQFRIQALSDRPGAVLYQLQLAGYWTKRPSIGRQITRLIVGRNQ</sequence>
<dbReference type="InterPro" id="IPR051621">
    <property type="entry name" value="T2SS_protein_J"/>
</dbReference>
<organism evidence="8 10">
    <name type="scientific">Brenneria nigrifluens DSM 30175 = ATCC 13028</name>
    <dbReference type="NCBI Taxonomy" id="1121120"/>
    <lineage>
        <taxon>Bacteria</taxon>
        <taxon>Pseudomonadati</taxon>
        <taxon>Pseudomonadota</taxon>
        <taxon>Gammaproteobacteria</taxon>
        <taxon>Enterobacterales</taxon>
        <taxon>Pectobacteriaceae</taxon>
        <taxon>Brenneria</taxon>
    </lineage>
</organism>
<dbReference type="RefSeq" id="WP_009114185.1">
    <property type="nucleotide sequence ID" value="NZ_CP034036.1"/>
</dbReference>
<dbReference type="Proteomes" id="UP000303847">
    <property type="component" value="Chromosome"/>
</dbReference>
<reference evidence="9 11" key="2">
    <citation type="submission" date="2018-11" db="EMBL/GenBank/DDBJ databases">
        <title>Genome sequences of Brenneria nigrifluens and Brenneria rubrifaciens.</title>
        <authorList>
            <person name="Poret-Peterson A.T."/>
            <person name="McClean A.E."/>
            <person name="Kluepfel D.A."/>
        </authorList>
    </citation>
    <scope>NUCLEOTIDE SEQUENCE [LARGE SCALE GENOMIC DNA]</scope>
    <source>
        <strain evidence="9 11">ATCC 13028</strain>
    </source>
</reference>
<evidence type="ECO:0000256" key="6">
    <source>
        <dbReference type="ARBA" id="ARBA00022989"/>
    </source>
</evidence>
<keyword evidence="4" id="KW-0812">Transmembrane</keyword>
<keyword evidence="5" id="KW-0653">Protein transport</keyword>
<reference evidence="8 10" key="1">
    <citation type="submission" date="2018-04" db="EMBL/GenBank/DDBJ databases">
        <title>Brenneria corticis sp.nov.</title>
        <authorList>
            <person name="Li Y."/>
        </authorList>
    </citation>
    <scope>NUCLEOTIDE SEQUENCE [LARGE SCALE GENOMIC DNA]</scope>
    <source>
        <strain evidence="8 10">LMG 2694</strain>
    </source>
</reference>
<dbReference type="PANTHER" id="PTHR39583">
    <property type="entry name" value="TYPE II SECRETION SYSTEM PROTEIN J-RELATED"/>
    <property type="match status" value="1"/>
</dbReference>
<keyword evidence="7" id="KW-0472">Membrane</keyword>
<dbReference type="OrthoDB" id="7059546at2"/>
<dbReference type="Pfam" id="PF07963">
    <property type="entry name" value="N_methyl"/>
    <property type="match status" value="1"/>
</dbReference>
<keyword evidence="3" id="KW-0488">Methylation</keyword>
<evidence type="ECO:0000256" key="5">
    <source>
        <dbReference type="ARBA" id="ARBA00022927"/>
    </source>
</evidence>
<dbReference type="InterPro" id="IPR012902">
    <property type="entry name" value="N_methyl_site"/>
</dbReference>
<dbReference type="EMBL" id="CP034036">
    <property type="protein sequence ID" value="QCR05852.1"/>
    <property type="molecule type" value="Genomic_DNA"/>
</dbReference>
<dbReference type="InterPro" id="IPR016419">
    <property type="entry name" value="Prepilin_Pept-dep_B_prd"/>
</dbReference>
<dbReference type="AlphaFoldDB" id="A0A2U1UVR4"/>
<dbReference type="Proteomes" id="UP000295985">
    <property type="component" value="Unassembled WGS sequence"/>
</dbReference>